<accession>Q5KHV8</accession>
<dbReference type="InterPro" id="IPR015720">
    <property type="entry name" value="Emp24-like"/>
</dbReference>
<dbReference type="Pfam" id="PF01105">
    <property type="entry name" value="EMP24_GP25L"/>
    <property type="match status" value="1"/>
</dbReference>
<dbReference type="GeneID" id="3257099"/>
<keyword evidence="13" id="KW-1185">Reference proteome</keyword>
<dbReference type="InParanoid" id="Q5KHV8"/>
<dbReference type="eggNOG" id="KOG1690">
    <property type="taxonomic scope" value="Eukaryota"/>
</dbReference>
<feature type="chain" id="PRO_5004258338" evidence="10">
    <location>
        <begin position="21"/>
        <end position="215"/>
    </location>
</feature>
<feature type="domain" description="GOLD" evidence="11">
    <location>
        <begin position="30"/>
        <end position="127"/>
    </location>
</feature>
<keyword evidence="6 9" id="KW-0472">Membrane</keyword>
<feature type="coiled-coil region" evidence="8">
    <location>
        <begin position="141"/>
        <end position="178"/>
    </location>
</feature>
<evidence type="ECO:0000256" key="6">
    <source>
        <dbReference type="ARBA" id="ARBA00023136"/>
    </source>
</evidence>
<dbReference type="GO" id="GO:0006888">
    <property type="term" value="P:endoplasmic reticulum to Golgi vesicle-mediated transport"/>
    <property type="evidence" value="ECO:0000318"/>
    <property type="project" value="GO_Central"/>
</dbReference>
<comment type="similarity">
    <text evidence="2 7">Belongs to the EMP24/GP25L family.</text>
</comment>
<dbReference type="GO" id="GO:0007030">
    <property type="term" value="P:Golgi organization"/>
    <property type="evidence" value="ECO:0000318"/>
    <property type="project" value="GO_Central"/>
</dbReference>
<dbReference type="KEGG" id="cne:CND05150"/>
<evidence type="ECO:0000256" key="5">
    <source>
        <dbReference type="ARBA" id="ARBA00022989"/>
    </source>
</evidence>
<dbReference type="InterPro" id="IPR009038">
    <property type="entry name" value="GOLD_dom"/>
</dbReference>
<evidence type="ECO:0000256" key="2">
    <source>
        <dbReference type="ARBA" id="ARBA00007104"/>
    </source>
</evidence>
<dbReference type="GO" id="GO:0005783">
    <property type="term" value="C:endoplasmic reticulum"/>
    <property type="evidence" value="ECO:0000318"/>
    <property type="project" value="GO_Central"/>
</dbReference>
<evidence type="ECO:0000313" key="12">
    <source>
        <dbReference type="EMBL" id="AAW42753.1"/>
    </source>
</evidence>
<name>Q5KHV8_CRYD1</name>
<dbReference type="VEuPathDB" id="FungiDB:CND05150"/>
<comment type="subcellular location">
    <subcellularLocation>
        <location evidence="1 7">Membrane</location>
        <topology evidence="1 7">Single-pass type I membrane protein</topology>
    </subcellularLocation>
</comment>
<dbReference type="Proteomes" id="UP000002149">
    <property type="component" value="Chromosome 4"/>
</dbReference>
<evidence type="ECO:0000256" key="10">
    <source>
        <dbReference type="SAM" id="SignalP"/>
    </source>
</evidence>
<evidence type="ECO:0000256" key="7">
    <source>
        <dbReference type="RuleBase" id="RU003827"/>
    </source>
</evidence>
<evidence type="ECO:0000259" key="11">
    <source>
        <dbReference type="PROSITE" id="PS50866"/>
    </source>
</evidence>
<dbReference type="OMA" id="GATCAWQ"/>
<dbReference type="PROSITE" id="PS50866">
    <property type="entry name" value="GOLD"/>
    <property type="match status" value="1"/>
</dbReference>
<dbReference type="GO" id="GO:0030134">
    <property type="term" value="C:COPII-coated ER to Golgi transport vesicle"/>
    <property type="evidence" value="ECO:0000318"/>
    <property type="project" value="GO_Central"/>
</dbReference>
<feature type="transmembrane region" description="Helical" evidence="9">
    <location>
        <begin position="183"/>
        <end position="200"/>
    </location>
</feature>
<dbReference type="FunCoup" id="Q5KHV8">
    <property type="interactions" value="176"/>
</dbReference>
<sequence>MKMRISQALFALPLLSVANALHFYFESNEKRCFLEELPSQTIVEGHYKAFLWNENEKQWKKDEAMGIHVTVEELATSHIVVDTRGPPDGRFTFTSHEPGDHNICLHSNITGGWLSNEHIKMYLDLNVGSSRFDNAADQTHVTTLSSKIRELNSKVADIQREQRYMREVEANFRDASERTNTRAVWWSLLQIAVLIGAAVWQMKHLKVYFEDKKLR</sequence>
<keyword evidence="8" id="KW-0175">Coiled coil</keyword>
<organism evidence="12 13">
    <name type="scientific">Cryptococcus deneoformans (strain JEC21 / ATCC MYA-565)</name>
    <name type="common">Cryptococcus neoformans var. neoformans serotype D</name>
    <dbReference type="NCBI Taxonomy" id="214684"/>
    <lineage>
        <taxon>Eukaryota</taxon>
        <taxon>Fungi</taxon>
        <taxon>Dikarya</taxon>
        <taxon>Basidiomycota</taxon>
        <taxon>Agaricomycotina</taxon>
        <taxon>Tremellomycetes</taxon>
        <taxon>Tremellales</taxon>
        <taxon>Cryptococcaceae</taxon>
        <taxon>Cryptococcus</taxon>
        <taxon>Cryptococcus neoformans species complex</taxon>
    </lineage>
</organism>
<keyword evidence="3 7" id="KW-0812">Transmembrane</keyword>
<accession>Q55UI9</accession>
<dbReference type="GO" id="GO:0006886">
    <property type="term" value="P:intracellular protein transport"/>
    <property type="evidence" value="ECO:0000318"/>
    <property type="project" value="GO_Central"/>
</dbReference>
<keyword evidence="4 10" id="KW-0732">Signal</keyword>
<dbReference type="PaxDb" id="214684-Q5KHV8"/>
<feature type="signal peptide" evidence="10">
    <location>
        <begin position="1"/>
        <end position="20"/>
    </location>
</feature>
<dbReference type="SMART" id="SM01190">
    <property type="entry name" value="EMP24_GP25L"/>
    <property type="match status" value="1"/>
</dbReference>
<dbReference type="GO" id="GO:0016020">
    <property type="term" value="C:membrane"/>
    <property type="evidence" value="ECO:0007669"/>
    <property type="project" value="UniProtKB-SubCell"/>
</dbReference>
<evidence type="ECO:0000256" key="4">
    <source>
        <dbReference type="ARBA" id="ARBA00022729"/>
    </source>
</evidence>
<dbReference type="AlphaFoldDB" id="Q5KHV8"/>
<dbReference type="GO" id="GO:0005794">
    <property type="term" value="C:Golgi apparatus"/>
    <property type="evidence" value="ECO:0000318"/>
    <property type="project" value="GO_Central"/>
</dbReference>
<evidence type="ECO:0000256" key="8">
    <source>
        <dbReference type="SAM" id="Coils"/>
    </source>
</evidence>
<dbReference type="EMBL" id="AE017344">
    <property type="protein sequence ID" value="AAW42753.1"/>
    <property type="molecule type" value="Genomic_DNA"/>
</dbReference>
<dbReference type="GO" id="GO:0005793">
    <property type="term" value="C:endoplasmic reticulum-Golgi intermediate compartment"/>
    <property type="evidence" value="ECO:0000318"/>
    <property type="project" value="GO_Central"/>
</dbReference>
<gene>
    <name evidence="12" type="ordered locus">CND05150</name>
</gene>
<proteinExistence type="inferred from homology"/>
<evidence type="ECO:0000256" key="1">
    <source>
        <dbReference type="ARBA" id="ARBA00004479"/>
    </source>
</evidence>
<dbReference type="STRING" id="214684.Q5KHV8"/>
<keyword evidence="5 9" id="KW-1133">Transmembrane helix</keyword>
<evidence type="ECO:0000256" key="9">
    <source>
        <dbReference type="SAM" id="Phobius"/>
    </source>
</evidence>
<evidence type="ECO:0000313" key="13">
    <source>
        <dbReference type="Proteomes" id="UP000002149"/>
    </source>
</evidence>
<dbReference type="PANTHER" id="PTHR22811">
    <property type="entry name" value="TRANSMEMBRANE EMP24 DOMAIN-CONTAINING PROTEIN"/>
    <property type="match status" value="1"/>
</dbReference>
<dbReference type="OrthoDB" id="3427at2759"/>
<evidence type="ECO:0000256" key="3">
    <source>
        <dbReference type="ARBA" id="ARBA00022692"/>
    </source>
</evidence>
<protein>
    <submittedName>
        <fullName evidence="12">ER to Golgi transport-related protein, putative</fullName>
    </submittedName>
</protein>
<dbReference type="HOGENOM" id="CLU_066963_2_1_1"/>
<reference evidence="12 13" key="1">
    <citation type="journal article" date="2005" name="Science">
        <title>The genome of the basidiomycetous yeast and human pathogen Cryptococcus neoformans.</title>
        <authorList>
            <person name="Loftus B.J."/>
            <person name="Fung E."/>
            <person name="Roncaglia P."/>
            <person name="Rowley D."/>
            <person name="Amedeo P."/>
            <person name="Bruno D."/>
            <person name="Vamathevan J."/>
            <person name="Miranda M."/>
            <person name="Anderson I.J."/>
            <person name="Fraser J.A."/>
            <person name="Allen J.E."/>
            <person name="Bosdet I.E."/>
            <person name="Brent M.R."/>
            <person name="Chiu R."/>
            <person name="Doering T.L."/>
            <person name="Donlin M.J."/>
            <person name="D'Souza C.A."/>
            <person name="Fox D.S."/>
            <person name="Grinberg V."/>
            <person name="Fu J."/>
            <person name="Fukushima M."/>
            <person name="Haas B.J."/>
            <person name="Huang J.C."/>
            <person name="Janbon G."/>
            <person name="Jones S.J."/>
            <person name="Koo H.L."/>
            <person name="Krzywinski M.I."/>
            <person name="Kwon-Chung J.K."/>
            <person name="Lengeler K.B."/>
            <person name="Maiti R."/>
            <person name="Marra M.A."/>
            <person name="Marra R.E."/>
            <person name="Mathewson C.A."/>
            <person name="Mitchell T.G."/>
            <person name="Pertea M."/>
            <person name="Riggs F.R."/>
            <person name="Salzberg S.L."/>
            <person name="Schein J.E."/>
            <person name="Shvartsbeyn A."/>
            <person name="Shin H."/>
            <person name="Shumway M."/>
            <person name="Specht C.A."/>
            <person name="Suh B.B."/>
            <person name="Tenney A."/>
            <person name="Utterback T.R."/>
            <person name="Wickes B.L."/>
            <person name="Wortman J.R."/>
            <person name="Wye N.H."/>
            <person name="Kronstad J.W."/>
            <person name="Lodge J.K."/>
            <person name="Heitman J."/>
            <person name="Davis R.W."/>
            <person name="Fraser C.M."/>
            <person name="Hyman R.W."/>
        </authorList>
    </citation>
    <scope>NUCLEOTIDE SEQUENCE [LARGE SCALE GENOMIC DNA]</scope>
    <source>
        <strain evidence="13">JEC21 / ATCC MYA-565</strain>
    </source>
</reference>
<dbReference type="RefSeq" id="XP_570060.1">
    <property type="nucleotide sequence ID" value="XM_570060.2"/>
</dbReference>